<dbReference type="InterPro" id="IPR051099">
    <property type="entry name" value="AGR/TXD"/>
</dbReference>
<dbReference type="PROSITE" id="PS51257">
    <property type="entry name" value="PROKAR_LIPOPROTEIN"/>
    <property type="match status" value="1"/>
</dbReference>
<dbReference type="EMBL" id="JAFIDN010000004">
    <property type="protein sequence ID" value="MBP3192515.1"/>
    <property type="molecule type" value="Genomic_DNA"/>
</dbReference>
<feature type="domain" description="Thioredoxin" evidence="4">
    <location>
        <begin position="15"/>
        <end position="155"/>
    </location>
</feature>
<dbReference type="PANTHER" id="PTHR15337:SF11">
    <property type="entry name" value="THIOREDOXIN DOMAIN-CONTAINING PROTEIN"/>
    <property type="match status" value="1"/>
</dbReference>
<proteinExistence type="predicted"/>
<dbReference type="InterPro" id="IPR013766">
    <property type="entry name" value="Thioredoxin_domain"/>
</dbReference>
<dbReference type="SUPFAM" id="SSF52833">
    <property type="entry name" value="Thioredoxin-like"/>
    <property type="match status" value="1"/>
</dbReference>
<sequence>MLLKTFNLIILLFLLSACGSEQDSAMGHAGDNDHDFWVSLETAERQALDEGKYIVLDIYTEWCGYCRRMNQETYADQRVNEALDRFFYPVRIDAESSENVTFQGSNYEMRDLAVEFGVRSYPTTVFISPDGEVIAAQTGFIEPETFHRMLSFVGSESYKDKTFREYTDSAE</sequence>
<keyword evidence="6" id="KW-1185">Reference proteome</keyword>
<protein>
    <submittedName>
        <fullName evidence="5">Thioredoxin fold domain-containing protein</fullName>
    </submittedName>
</protein>
<dbReference type="PROSITE" id="PS00194">
    <property type="entry name" value="THIOREDOXIN_1"/>
    <property type="match status" value="1"/>
</dbReference>
<dbReference type="RefSeq" id="WP_210511409.1">
    <property type="nucleotide sequence ID" value="NZ_JAFIDN010000004.1"/>
</dbReference>
<name>A0A8J7UUK7_9BACT</name>
<dbReference type="InterPro" id="IPR036249">
    <property type="entry name" value="Thioredoxin-like_sf"/>
</dbReference>
<evidence type="ECO:0000256" key="2">
    <source>
        <dbReference type="ARBA" id="ARBA00023284"/>
    </source>
</evidence>
<dbReference type="PROSITE" id="PS51352">
    <property type="entry name" value="THIOREDOXIN_2"/>
    <property type="match status" value="1"/>
</dbReference>
<evidence type="ECO:0000256" key="3">
    <source>
        <dbReference type="SAM" id="SignalP"/>
    </source>
</evidence>
<accession>A0A8J7UUK7</accession>
<dbReference type="Pfam" id="PF13098">
    <property type="entry name" value="Thioredoxin_2"/>
    <property type="match status" value="1"/>
</dbReference>
<evidence type="ECO:0000313" key="5">
    <source>
        <dbReference type="EMBL" id="MBP3192515.1"/>
    </source>
</evidence>
<evidence type="ECO:0000259" key="4">
    <source>
        <dbReference type="PROSITE" id="PS51352"/>
    </source>
</evidence>
<keyword evidence="2" id="KW-0676">Redox-active center</keyword>
<organism evidence="5 6">
    <name type="scientific">Natronogracilivirga saccharolytica</name>
    <dbReference type="NCBI Taxonomy" id="2812953"/>
    <lineage>
        <taxon>Bacteria</taxon>
        <taxon>Pseudomonadati</taxon>
        <taxon>Balneolota</taxon>
        <taxon>Balneolia</taxon>
        <taxon>Balneolales</taxon>
        <taxon>Cyclonatronaceae</taxon>
        <taxon>Natronogracilivirga</taxon>
    </lineage>
</organism>
<feature type="chain" id="PRO_5035239736" evidence="3">
    <location>
        <begin position="20"/>
        <end position="171"/>
    </location>
</feature>
<keyword evidence="1 3" id="KW-0732">Signal</keyword>
<dbReference type="AlphaFoldDB" id="A0A8J7UUK7"/>
<comment type="caution">
    <text evidence="5">The sequence shown here is derived from an EMBL/GenBank/DDBJ whole genome shotgun (WGS) entry which is preliminary data.</text>
</comment>
<feature type="signal peptide" evidence="3">
    <location>
        <begin position="1"/>
        <end position="19"/>
    </location>
</feature>
<dbReference type="Gene3D" id="3.40.30.10">
    <property type="entry name" value="Glutaredoxin"/>
    <property type="match status" value="1"/>
</dbReference>
<evidence type="ECO:0000313" key="6">
    <source>
        <dbReference type="Proteomes" id="UP000673975"/>
    </source>
</evidence>
<dbReference type="InterPro" id="IPR012336">
    <property type="entry name" value="Thioredoxin-like_fold"/>
</dbReference>
<dbReference type="Proteomes" id="UP000673975">
    <property type="component" value="Unassembled WGS sequence"/>
</dbReference>
<reference evidence="5" key="1">
    <citation type="submission" date="2021-02" db="EMBL/GenBank/DDBJ databases">
        <title>Natronogracilivirga saccharolytica gen. nov. sp. nov. a new anaerobic, haloalkiliphilic carbohydrate-fermenting bacterium from soda lake and proposing of Cyclonatronumiaceae fam. nov. in the phylum Balneolaeota.</title>
        <authorList>
            <person name="Zhilina T.N."/>
            <person name="Sorokin D.Y."/>
            <person name="Zavarzina D.G."/>
            <person name="Toshchakov S.V."/>
            <person name="Kublanov I.V."/>
        </authorList>
    </citation>
    <scope>NUCLEOTIDE SEQUENCE</scope>
    <source>
        <strain evidence="5">Z-1702</strain>
    </source>
</reference>
<gene>
    <name evidence="5" type="ORF">NATSA_07555</name>
</gene>
<dbReference type="PANTHER" id="PTHR15337">
    <property type="entry name" value="ANTERIOR GRADIENT PROTEIN-RELATED"/>
    <property type="match status" value="1"/>
</dbReference>
<evidence type="ECO:0000256" key="1">
    <source>
        <dbReference type="ARBA" id="ARBA00022729"/>
    </source>
</evidence>
<dbReference type="InterPro" id="IPR017937">
    <property type="entry name" value="Thioredoxin_CS"/>
</dbReference>